<reference evidence="3 5" key="1">
    <citation type="submission" date="2020-09" db="EMBL/GenBank/DDBJ databases">
        <title>Draft Genomes of Bacterial Isolates from North Pond Shallow Sediments.</title>
        <authorList>
            <person name="Kiel Reese B."/>
            <person name="Mullis M."/>
            <person name="Weisend R.E."/>
        </authorList>
    </citation>
    <scope>NUCLEOTIDE SEQUENCE</scope>
    <source>
        <strain evidence="3">KJE-2</strain>
        <strain evidence="2 5">KJE-3</strain>
    </source>
</reference>
<dbReference type="Pfam" id="PF11207">
    <property type="entry name" value="DUF2989"/>
    <property type="match status" value="1"/>
</dbReference>
<dbReference type="OrthoDB" id="5900133at2"/>
<comment type="caution">
    <text evidence="3">The sequence shown here is derived from an EMBL/GenBank/DDBJ whole genome shotgun (WGS) entry which is preliminary data.</text>
</comment>
<accession>A0A8I1GC05</accession>
<dbReference type="AlphaFoldDB" id="A0A8I1GC05"/>
<gene>
    <name evidence="2" type="ORF">JHC10_12280</name>
    <name evidence="3" type="ORF">JHC11_09125</name>
</gene>
<evidence type="ECO:0000313" key="3">
    <source>
        <dbReference type="EMBL" id="MBJ7316147.1"/>
    </source>
</evidence>
<dbReference type="InterPro" id="IPR021372">
    <property type="entry name" value="DUF2989"/>
</dbReference>
<name>A0A8I1GC05_9GAMM</name>
<organism evidence="3 4">
    <name type="scientific">Idiomarina abyssalis</name>
    <dbReference type="NCBI Taxonomy" id="86102"/>
    <lineage>
        <taxon>Bacteria</taxon>
        <taxon>Pseudomonadati</taxon>
        <taxon>Pseudomonadota</taxon>
        <taxon>Gammaproteobacteria</taxon>
        <taxon>Alteromonadales</taxon>
        <taxon>Idiomarinaceae</taxon>
        <taxon>Idiomarina</taxon>
    </lineage>
</organism>
<evidence type="ECO:0000313" key="4">
    <source>
        <dbReference type="Proteomes" id="UP000621390"/>
    </source>
</evidence>
<feature type="coiled-coil region" evidence="1">
    <location>
        <begin position="231"/>
        <end position="258"/>
    </location>
</feature>
<dbReference type="Proteomes" id="UP000621390">
    <property type="component" value="Unassembled WGS sequence"/>
</dbReference>
<dbReference type="EMBL" id="JAEMOP010000002">
    <property type="protein sequence ID" value="MBJ7316147.1"/>
    <property type="molecule type" value="Genomic_DNA"/>
</dbReference>
<keyword evidence="5" id="KW-1185">Reference proteome</keyword>
<evidence type="ECO:0000313" key="5">
    <source>
        <dbReference type="Proteomes" id="UP000655994"/>
    </source>
</evidence>
<sequence>MLKPMLKRIAITSAVVALVGCVEGKPTVREICQSNPAMCSDLNDDNWCNSERRQLIFSRYERHQKDTSENQYFLMRDLQEYAQCMELASTIEHKKLKQKQSNRIEAYINSQKNIKKLADKTASSDHPLWLYWHWSNRGNDQALQKLLSLEGTPQMETPELKLALATYYTKQDSQKTFELLYSALRLYTPGERINPEIPSTLVSMYLKEGNGSQAYIWSQVAWQLGQDNLEKNSMKNIVNASEEQYEQWDEQAEDIVEKIKEGNFRGDYSSSS</sequence>
<dbReference type="PROSITE" id="PS51257">
    <property type="entry name" value="PROKAR_LIPOPROTEIN"/>
    <property type="match status" value="1"/>
</dbReference>
<evidence type="ECO:0000313" key="2">
    <source>
        <dbReference type="EMBL" id="MBJ7267714.1"/>
    </source>
</evidence>
<dbReference type="EMBL" id="JAEMOS010000042">
    <property type="protein sequence ID" value="MBJ7267714.1"/>
    <property type="molecule type" value="Genomic_DNA"/>
</dbReference>
<evidence type="ECO:0000256" key="1">
    <source>
        <dbReference type="SAM" id="Coils"/>
    </source>
</evidence>
<proteinExistence type="predicted"/>
<dbReference type="Proteomes" id="UP000655994">
    <property type="component" value="Unassembled WGS sequence"/>
</dbReference>
<protein>
    <submittedName>
        <fullName evidence="3">DUF2989 domain-containing protein</fullName>
    </submittedName>
</protein>
<keyword evidence="1" id="KW-0175">Coiled coil</keyword>